<evidence type="ECO:0000256" key="2">
    <source>
        <dbReference type="ARBA" id="ARBA00023122"/>
    </source>
</evidence>
<dbReference type="GO" id="GO:0005737">
    <property type="term" value="C:cytoplasm"/>
    <property type="evidence" value="ECO:0007669"/>
    <property type="project" value="TreeGrafter"/>
</dbReference>
<reference evidence="5" key="1">
    <citation type="journal article" date="2022" name="Cell">
        <title>Repeat-based holocentromeres influence genome architecture and karyotype evolution.</title>
        <authorList>
            <person name="Hofstatter P.G."/>
            <person name="Thangavel G."/>
            <person name="Lux T."/>
            <person name="Neumann P."/>
            <person name="Vondrak T."/>
            <person name="Novak P."/>
            <person name="Zhang M."/>
            <person name="Costa L."/>
            <person name="Castellani M."/>
            <person name="Scott A."/>
            <person name="Toegelov H."/>
            <person name="Fuchs J."/>
            <person name="Mata-Sucre Y."/>
            <person name="Dias Y."/>
            <person name="Vanzela A.L.L."/>
            <person name="Huettel B."/>
            <person name="Almeida C.C.S."/>
            <person name="Simkova H."/>
            <person name="Souza G."/>
            <person name="Pedrosa-Harand A."/>
            <person name="Macas J."/>
            <person name="Mayer K.F.X."/>
            <person name="Houben A."/>
            <person name="Marques A."/>
        </authorList>
    </citation>
    <scope>NUCLEOTIDE SEQUENCE</scope>
    <source>
        <strain evidence="5">RhyBre1mFocal</strain>
    </source>
</reference>
<protein>
    <recommendedName>
        <fullName evidence="4">CBS domain-containing protein</fullName>
    </recommendedName>
</protein>
<proteinExistence type="predicted"/>
<keyword evidence="1" id="KW-0677">Repeat</keyword>
<name>A0A9Q0CXS4_9POAL</name>
<accession>A0A9Q0CXS4</accession>
<dbReference type="PROSITE" id="PS51371">
    <property type="entry name" value="CBS"/>
    <property type="match status" value="1"/>
</dbReference>
<evidence type="ECO:0000256" key="1">
    <source>
        <dbReference type="ARBA" id="ARBA00022737"/>
    </source>
</evidence>
<dbReference type="GO" id="GO:0005634">
    <property type="term" value="C:nucleus"/>
    <property type="evidence" value="ECO:0007669"/>
    <property type="project" value="TreeGrafter"/>
</dbReference>
<feature type="domain" description="CBS" evidence="4">
    <location>
        <begin position="258"/>
        <end position="317"/>
    </location>
</feature>
<keyword evidence="6" id="KW-1185">Reference proteome</keyword>
<evidence type="ECO:0000313" key="6">
    <source>
        <dbReference type="Proteomes" id="UP001151287"/>
    </source>
</evidence>
<keyword evidence="2 3" id="KW-0129">CBS domain</keyword>
<evidence type="ECO:0000259" key="4">
    <source>
        <dbReference type="PROSITE" id="PS51371"/>
    </source>
</evidence>
<evidence type="ECO:0000313" key="5">
    <source>
        <dbReference type="EMBL" id="KAJ1702115.1"/>
    </source>
</evidence>
<comment type="caution">
    <text evidence="5">The sequence shown here is derived from an EMBL/GenBank/DDBJ whole genome shotgun (WGS) entry which is preliminary data.</text>
</comment>
<dbReference type="Pfam" id="PF00571">
    <property type="entry name" value="CBS"/>
    <property type="match status" value="1"/>
</dbReference>
<sequence length="323" mass="34532">MAVSILCHDISDLCIGKPAVSSLPLSAPVSDAISALRRSPSQSLLITSDKPSPEKKAVTVSGSICLVDLVCFLCSEGKRLDDCAGALKTSVSVLLQKGRVRRVEPHSSVLEALDAILDGGATELVVPLRPRGSIRKKHSTESFCLLTQEDLVRHFLASISVFSPIVSLSVASLDLIQHEFPSVQSRCSATSALSLLNHHKTPVAVITESGHLIGELSGPIISSLDSTAVTAAASDITTFSVDEFVDWIERIGRKSARSVPEVVVCQPGSSLVAVMVQALAHRVDHVWVVDAKDDCKVVGIVTFNEVLHVFRDQLTAVEEIVEF</sequence>
<dbReference type="Proteomes" id="UP001151287">
    <property type="component" value="Unassembled WGS sequence"/>
</dbReference>
<organism evidence="5 6">
    <name type="scientific">Rhynchospora breviuscula</name>
    <dbReference type="NCBI Taxonomy" id="2022672"/>
    <lineage>
        <taxon>Eukaryota</taxon>
        <taxon>Viridiplantae</taxon>
        <taxon>Streptophyta</taxon>
        <taxon>Embryophyta</taxon>
        <taxon>Tracheophyta</taxon>
        <taxon>Spermatophyta</taxon>
        <taxon>Magnoliopsida</taxon>
        <taxon>Liliopsida</taxon>
        <taxon>Poales</taxon>
        <taxon>Cyperaceae</taxon>
        <taxon>Cyperoideae</taxon>
        <taxon>Rhynchosporeae</taxon>
        <taxon>Rhynchospora</taxon>
    </lineage>
</organism>
<gene>
    <name evidence="5" type="ORF">LUZ63_001894</name>
</gene>
<dbReference type="SUPFAM" id="SSF54631">
    <property type="entry name" value="CBS-domain pair"/>
    <property type="match status" value="1"/>
</dbReference>
<dbReference type="EMBL" id="JAMQYH010000001">
    <property type="protein sequence ID" value="KAJ1702115.1"/>
    <property type="molecule type" value="Genomic_DNA"/>
</dbReference>
<dbReference type="InterPro" id="IPR050511">
    <property type="entry name" value="AMPK_gamma/SDS23_families"/>
</dbReference>
<dbReference type="InterPro" id="IPR046342">
    <property type="entry name" value="CBS_dom_sf"/>
</dbReference>
<dbReference type="Gene3D" id="3.10.580.10">
    <property type="entry name" value="CBS-domain"/>
    <property type="match status" value="1"/>
</dbReference>
<dbReference type="AlphaFoldDB" id="A0A9Q0CXS4"/>
<dbReference type="PANTHER" id="PTHR13780:SF128">
    <property type="entry name" value="CBS DOMAIN-CONTAINING PROTEIN"/>
    <property type="match status" value="1"/>
</dbReference>
<dbReference type="InterPro" id="IPR000644">
    <property type="entry name" value="CBS_dom"/>
</dbReference>
<dbReference type="PANTHER" id="PTHR13780">
    <property type="entry name" value="AMP-ACTIVATED PROTEIN KINASE, GAMMA REGULATORY SUBUNIT"/>
    <property type="match status" value="1"/>
</dbReference>
<evidence type="ECO:0000256" key="3">
    <source>
        <dbReference type="PROSITE-ProRule" id="PRU00703"/>
    </source>
</evidence>
<dbReference type="OrthoDB" id="681454at2759"/>
<dbReference type="SMART" id="SM00116">
    <property type="entry name" value="CBS"/>
    <property type="match status" value="1"/>
</dbReference>